<feature type="chain" id="PRO_5043596183" description="Secreted protein" evidence="2">
    <location>
        <begin position="29"/>
        <end position="168"/>
    </location>
</feature>
<evidence type="ECO:0000256" key="1">
    <source>
        <dbReference type="SAM" id="MobiDB-lite"/>
    </source>
</evidence>
<organism evidence="3 4">
    <name type="scientific">Eleusine coracana subsp. coracana</name>
    <dbReference type="NCBI Taxonomy" id="191504"/>
    <lineage>
        <taxon>Eukaryota</taxon>
        <taxon>Viridiplantae</taxon>
        <taxon>Streptophyta</taxon>
        <taxon>Embryophyta</taxon>
        <taxon>Tracheophyta</taxon>
        <taxon>Spermatophyta</taxon>
        <taxon>Magnoliopsida</taxon>
        <taxon>Liliopsida</taxon>
        <taxon>Poales</taxon>
        <taxon>Poaceae</taxon>
        <taxon>PACMAD clade</taxon>
        <taxon>Chloridoideae</taxon>
        <taxon>Cynodonteae</taxon>
        <taxon>Eleusininae</taxon>
        <taxon>Eleusine</taxon>
    </lineage>
</organism>
<dbReference type="EMBL" id="BQKI01000073">
    <property type="protein sequence ID" value="GJN16866.1"/>
    <property type="molecule type" value="Genomic_DNA"/>
</dbReference>
<comment type="caution">
    <text evidence="3">The sequence shown here is derived from an EMBL/GenBank/DDBJ whole genome shotgun (WGS) entry which is preliminary data.</text>
</comment>
<feature type="region of interest" description="Disordered" evidence="1">
    <location>
        <begin position="116"/>
        <end position="168"/>
    </location>
</feature>
<evidence type="ECO:0000313" key="4">
    <source>
        <dbReference type="Proteomes" id="UP001054889"/>
    </source>
</evidence>
<reference evidence="3" key="1">
    <citation type="journal article" date="2018" name="DNA Res.">
        <title>Multiple hybrid de novo genome assembly of finger millet, an orphan allotetraploid crop.</title>
        <authorList>
            <person name="Hatakeyama M."/>
            <person name="Aluri S."/>
            <person name="Balachadran M.T."/>
            <person name="Sivarajan S.R."/>
            <person name="Patrignani A."/>
            <person name="Gruter S."/>
            <person name="Poveda L."/>
            <person name="Shimizu-Inatsugi R."/>
            <person name="Baeten J."/>
            <person name="Francoijs K.J."/>
            <person name="Nataraja K.N."/>
            <person name="Reddy Y.A.N."/>
            <person name="Phadnis S."/>
            <person name="Ravikumar R.L."/>
            <person name="Schlapbach R."/>
            <person name="Sreeman S.M."/>
            <person name="Shimizu K.K."/>
        </authorList>
    </citation>
    <scope>NUCLEOTIDE SEQUENCE</scope>
</reference>
<evidence type="ECO:0000313" key="3">
    <source>
        <dbReference type="EMBL" id="GJN16866.1"/>
    </source>
</evidence>
<name>A0AAV5E2U9_ELECO</name>
<protein>
    <recommendedName>
        <fullName evidence="5">Secreted protein</fullName>
    </recommendedName>
</protein>
<sequence>MGGRLLIGGVPACLVVVVFATAVAESSGDDDMQSSYIVHVAPRSKSLARRRVPCFLACKSPYAHAATRAERVLLVRACRDGLRVASLPSVLAVLPDGERQLQTTRTPQLLRAARPSLRSRTGCPRPPGSVAAACRLRPSTPPSTATTSSSAPSTSTKARNPCLAAGHY</sequence>
<keyword evidence="4" id="KW-1185">Reference proteome</keyword>
<reference evidence="3" key="2">
    <citation type="submission" date="2021-12" db="EMBL/GenBank/DDBJ databases">
        <title>Resequencing data analysis of finger millet.</title>
        <authorList>
            <person name="Hatakeyama M."/>
            <person name="Aluri S."/>
            <person name="Balachadran M.T."/>
            <person name="Sivarajan S.R."/>
            <person name="Poveda L."/>
            <person name="Shimizu-Inatsugi R."/>
            <person name="Schlapbach R."/>
            <person name="Sreeman S.M."/>
            <person name="Shimizu K.K."/>
        </authorList>
    </citation>
    <scope>NUCLEOTIDE SEQUENCE</scope>
</reference>
<accession>A0AAV5E2U9</accession>
<gene>
    <name evidence="3" type="primary">gb03890</name>
    <name evidence="3" type="ORF">PR202_gb03890</name>
</gene>
<dbReference type="AlphaFoldDB" id="A0AAV5E2U9"/>
<evidence type="ECO:0008006" key="5">
    <source>
        <dbReference type="Google" id="ProtNLM"/>
    </source>
</evidence>
<keyword evidence="2" id="KW-0732">Signal</keyword>
<feature type="compositionally biased region" description="Low complexity" evidence="1">
    <location>
        <begin position="142"/>
        <end position="156"/>
    </location>
</feature>
<proteinExistence type="predicted"/>
<evidence type="ECO:0000256" key="2">
    <source>
        <dbReference type="SAM" id="SignalP"/>
    </source>
</evidence>
<dbReference type="Proteomes" id="UP001054889">
    <property type="component" value="Unassembled WGS sequence"/>
</dbReference>
<feature type="signal peptide" evidence="2">
    <location>
        <begin position="1"/>
        <end position="28"/>
    </location>
</feature>